<evidence type="ECO:0000313" key="2">
    <source>
        <dbReference type="Proteomes" id="UP000190935"/>
    </source>
</evidence>
<dbReference type="KEGG" id="laca:LAC1533_1660"/>
<accession>A0A1K1KQE9</accession>
<sequence length="68" mass="8167">MNRIKDELAKRDRIRQQVLLIRNTGETNMFDVENVKRLAYYYNCHELINYLNTDRAGYINLILTGKFN</sequence>
<name>A0A1K1KQE9_9LACO</name>
<dbReference type="EMBL" id="LT630287">
    <property type="protein sequence ID" value="SFV41081.1"/>
    <property type="molecule type" value="Genomic_DNA"/>
</dbReference>
<dbReference type="GeneID" id="95349758"/>
<gene>
    <name evidence="1" type="ORF">LAC1533_1660</name>
</gene>
<organism evidence="1 2">
    <name type="scientific">Ligilactobacillus acidipiscis</name>
    <dbReference type="NCBI Taxonomy" id="89059"/>
    <lineage>
        <taxon>Bacteria</taxon>
        <taxon>Bacillati</taxon>
        <taxon>Bacillota</taxon>
        <taxon>Bacilli</taxon>
        <taxon>Lactobacillales</taxon>
        <taxon>Lactobacillaceae</taxon>
        <taxon>Ligilactobacillus</taxon>
    </lineage>
</organism>
<proteinExistence type="predicted"/>
<evidence type="ECO:0000313" key="1">
    <source>
        <dbReference type="EMBL" id="SFV41081.1"/>
    </source>
</evidence>
<dbReference type="Pfam" id="PF16468">
    <property type="entry name" value="DUF5049"/>
    <property type="match status" value="1"/>
</dbReference>
<dbReference type="AlphaFoldDB" id="A0A1K1KQE9"/>
<dbReference type="Proteomes" id="UP000190935">
    <property type="component" value="Chromosome I"/>
</dbReference>
<dbReference type="InterPro" id="IPR032488">
    <property type="entry name" value="DUF5049"/>
</dbReference>
<reference evidence="2" key="1">
    <citation type="submission" date="2016-11" db="EMBL/GenBank/DDBJ databases">
        <authorList>
            <person name="Papadimitriou K."/>
        </authorList>
    </citation>
    <scope>NUCLEOTIDE SEQUENCE [LARGE SCALE GENOMIC DNA]</scope>
    <source>
        <strain evidence="2">ACA-DC 1533</strain>
    </source>
</reference>
<dbReference type="RefSeq" id="WP_079579339.1">
    <property type="nucleotide sequence ID" value="NZ_LT630287.1"/>
</dbReference>
<evidence type="ECO:0008006" key="3">
    <source>
        <dbReference type="Google" id="ProtNLM"/>
    </source>
</evidence>
<protein>
    <recommendedName>
        <fullName evidence="3">DUF5049 domain-containing protein</fullName>
    </recommendedName>
</protein>